<evidence type="ECO:0000256" key="2">
    <source>
        <dbReference type="ARBA" id="ARBA00023015"/>
    </source>
</evidence>
<evidence type="ECO:0000256" key="4">
    <source>
        <dbReference type="ARBA" id="ARBA00023163"/>
    </source>
</evidence>
<dbReference type="InterPro" id="IPR018062">
    <property type="entry name" value="HTH_AraC-typ_CS"/>
</dbReference>
<keyword evidence="6" id="KW-1133">Transmembrane helix</keyword>
<evidence type="ECO:0000256" key="6">
    <source>
        <dbReference type="SAM" id="Phobius"/>
    </source>
</evidence>
<dbReference type="Proteomes" id="UP000198779">
    <property type="component" value="Unassembled WGS sequence"/>
</dbReference>
<dbReference type="PROSITE" id="PS01124">
    <property type="entry name" value="HTH_ARAC_FAMILY_2"/>
    <property type="match status" value="1"/>
</dbReference>
<accession>A0A1G7UYJ5</accession>
<evidence type="ECO:0000256" key="7">
    <source>
        <dbReference type="SAM" id="SignalP"/>
    </source>
</evidence>
<dbReference type="InterPro" id="IPR018060">
    <property type="entry name" value="HTH_AraC"/>
</dbReference>
<feature type="transmembrane region" description="Helical" evidence="6">
    <location>
        <begin position="781"/>
        <end position="802"/>
    </location>
</feature>
<dbReference type="InterPro" id="IPR020449">
    <property type="entry name" value="Tscrpt_reg_AraC-type_HTH"/>
</dbReference>
<dbReference type="AlphaFoldDB" id="A0A1H0DXZ8"/>
<dbReference type="PROSITE" id="PS00041">
    <property type="entry name" value="HTH_ARAC_FAMILY_1"/>
    <property type="match status" value="1"/>
</dbReference>
<dbReference type="PROSITE" id="PS50110">
    <property type="entry name" value="RESPONSE_REGULATORY"/>
    <property type="match status" value="1"/>
</dbReference>
<dbReference type="Pfam" id="PF00072">
    <property type="entry name" value="Response_reg"/>
    <property type="match status" value="1"/>
</dbReference>
<dbReference type="Proteomes" id="UP000199134">
    <property type="component" value="Unassembled WGS sequence"/>
</dbReference>
<evidence type="ECO:0000313" key="13">
    <source>
        <dbReference type="Proteomes" id="UP000199134"/>
    </source>
</evidence>
<dbReference type="SUPFAM" id="SSF63829">
    <property type="entry name" value="Calcium-dependent phosphotriesterase"/>
    <property type="match status" value="3"/>
</dbReference>
<dbReference type="Pfam" id="PF07495">
    <property type="entry name" value="Y_Y_Y"/>
    <property type="match status" value="1"/>
</dbReference>
<evidence type="ECO:0000256" key="3">
    <source>
        <dbReference type="ARBA" id="ARBA00023125"/>
    </source>
</evidence>
<dbReference type="SMART" id="SM00448">
    <property type="entry name" value="REC"/>
    <property type="match status" value="1"/>
</dbReference>
<dbReference type="SUPFAM" id="SSF46689">
    <property type="entry name" value="Homeodomain-like"/>
    <property type="match status" value="1"/>
</dbReference>
<dbReference type="InterPro" id="IPR001789">
    <property type="entry name" value="Sig_transdc_resp-reg_receiver"/>
</dbReference>
<keyword evidence="1" id="KW-0597">Phosphoprotein</keyword>
<dbReference type="EMBL" id="FNIW01000002">
    <property type="protein sequence ID" value="SDN74871.1"/>
    <property type="molecule type" value="Genomic_DNA"/>
</dbReference>
<dbReference type="Gene3D" id="3.40.50.2300">
    <property type="match status" value="1"/>
</dbReference>
<dbReference type="SMART" id="SM00342">
    <property type="entry name" value="HTH_ARAC"/>
    <property type="match status" value="1"/>
</dbReference>
<dbReference type="CDD" id="cd00156">
    <property type="entry name" value="REC"/>
    <property type="match status" value="1"/>
</dbReference>
<gene>
    <name evidence="11" type="ORF">SAMN04487900_102208</name>
    <name evidence="10" type="ORF">SAMN04487901_10520</name>
</gene>
<sequence>MNALKKVLIIIALMLPLATSADYLFKTLDARNGLTSSQINCITKDSRGFIWLGTPAGLYRYDGYIFKHFQTDSQDGSSLPDSYIESIQEAYDGNLWVKTIAGYCIYHPQSESFERDMRQAFARLGIKDVPELIYIDRHKNLWGYISGRGAISYNTQQQLFYEFPESDDSYGIPQGNVCSIGECKDGVIYVYDDGRIVCLDIIHQQNVVWRNYDIANKGLRKTSSLRVFTDQKDNIWLYGQGTLFLYNKKVKSWDTSIGDQLDLTGINVDNAVYSMGGDRSGNIWLGTNLPYLLKMNVNTHVIENVQTKSLNSTRLVENNMGIRSIYVDDTDLLWIGTAKSGVAYMGQNIYKFESQKLGDITAIVEDSAGKVWYGTSDKGIIDFDGKLASNKISAMAYTKDGSLWVGSPQNGITRIKNGVSQIYSVANDSTQRMMIDDHINALTSDKAGNLWIATDGGLQVYNPRVNQFSNYTKKNGKIRVNNITSLFYTSSNNMLIGTSEGLIIMNISTTEMRQYTGNSTNLSKYTNNYVTQVFEDSRGLIWVGTREGVNIWNPNNDHLDYLTEKNGLCNNNICGIAEDASHNVWLSTSNGVSRVVIQRNHENDTYNYGLYNYTRNDGLQGDEFNIGSILIRRDGNVVMGGLNGINWIRPKTIDETVSLPRVMLTQLFIGEEEILVGHSYNGNIPLTQALNESSRIQLKSDQNTITIKFAAGNYNQSERLQFMYEMEGLDNNWHDGDALKHGVTFTDLSPGTYKLHVKAVSAEGAVSNQERVIEIVVARPWFLQWWMIGIYALILIIVIYMWKQGMDRIRLLWKKKKAILGELVQQREEIKSASDDLRQPMSRMTTIIMNLSEKESTLEEREQLNALHAQMLQLITRVSDMQTILENPEERAKKAVQKHFEINAKGEMSLPDLLSEELTSEIRPYQAELPTAKFRVVFIDSNVEFIKFIKSHLKFVYEFHTYNDIHKAATDIESMMPDLVICKQDMPKMTGSELCNNIKMHPTLNRIKFVLMTDNKLSPQEMTSQNITMGADDYLAKPFNLQEAVMRFNKLLGVGPIEIKTDLIEGAETRELEGRNSSMTTATESMDLATYNPSANDIEEDEQMKSLAIQIVRDHTASAMEQNYNFTDDQDEMHEKFSMTESMDQQLINSIEQYVQQNMNRGTINLEDMAEAMGMSMKPFFQKVHDITGKTPAEIVRDLRLRHACILLQRTNINMSELASHVGFATGEHFINLFKERFGMTPSEYRLKHRK</sequence>
<dbReference type="InterPro" id="IPR011110">
    <property type="entry name" value="Reg_prop"/>
</dbReference>
<dbReference type="InterPro" id="IPR009057">
    <property type="entry name" value="Homeodomain-like_sf"/>
</dbReference>
<dbReference type="EMBL" id="FNCQ01000005">
    <property type="protein sequence ID" value="SDG52622.1"/>
    <property type="molecule type" value="Genomic_DNA"/>
</dbReference>
<feature type="domain" description="HTH araC/xylS-type" evidence="8">
    <location>
        <begin position="1149"/>
        <end position="1248"/>
    </location>
</feature>
<feature type="domain" description="Response regulatory" evidence="9">
    <location>
        <begin position="935"/>
        <end position="1052"/>
    </location>
</feature>
<dbReference type="GO" id="GO:0003700">
    <property type="term" value="F:DNA-binding transcription factor activity"/>
    <property type="evidence" value="ECO:0007669"/>
    <property type="project" value="InterPro"/>
</dbReference>
<protein>
    <submittedName>
        <fullName evidence="11">AraC-type DNA-binding protein</fullName>
    </submittedName>
</protein>
<dbReference type="InterPro" id="IPR011123">
    <property type="entry name" value="Y_Y_Y"/>
</dbReference>
<feature type="chain" id="PRO_5041051763" evidence="7">
    <location>
        <begin position="22"/>
        <end position="1251"/>
    </location>
</feature>
<dbReference type="Gene3D" id="2.60.40.10">
    <property type="entry name" value="Immunoglobulins"/>
    <property type="match status" value="1"/>
</dbReference>
<dbReference type="PANTHER" id="PTHR43547:SF2">
    <property type="entry name" value="HYBRID SIGNAL TRANSDUCTION HISTIDINE KINASE C"/>
    <property type="match status" value="1"/>
</dbReference>
<dbReference type="Gene3D" id="2.130.10.10">
    <property type="entry name" value="YVTN repeat-like/Quinoprotein amine dehydrogenase"/>
    <property type="match status" value="2"/>
</dbReference>
<dbReference type="InterPro" id="IPR015943">
    <property type="entry name" value="WD40/YVTN_repeat-like_dom_sf"/>
</dbReference>
<keyword evidence="2" id="KW-0805">Transcription regulation</keyword>
<proteinExistence type="predicted"/>
<organism evidence="11 13">
    <name type="scientific">Prevotella communis</name>
    <dbReference type="NCBI Taxonomy" id="2913614"/>
    <lineage>
        <taxon>Bacteria</taxon>
        <taxon>Pseudomonadati</taxon>
        <taxon>Bacteroidota</taxon>
        <taxon>Bacteroidia</taxon>
        <taxon>Bacteroidales</taxon>
        <taxon>Prevotellaceae</taxon>
        <taxon>Prevotella</taxon>
    </lineage>
</organism>
<keyword evidence="3 11" id="KW-0238">DNA-binding</keyword>
<dbReference type="PANTHER" id="PTHR43547">
    <property type="entry name" value="TWO-COMPONENT HISTIDINE KINASE"/>
    <property type="match status" value="1"/>
</dbReference>
<dbReference type="SUPFAM" id="SSF52172">
    <property type="entry name" value="CheY-like"/>
    <property type="match status" value="1"/>
</dbReference>
<name>A0A1H0DXZ8_9BACT</name>
<evidence type="ECO:0000313" key="10">
    <source>
        <dbReference type="EMBL" id="SDG52622.1"/>
    </source>
</evidence>
<keyword evidence="6" id="KW-0812">Transmembrane</keyword>
<evidence type="ECO:0000313" key="12">
    <source>
        <dbReference type="Proteomes" id="UP000198779"/>
    </source>
</evidence>
<reference evidence="10 13" key="1">
    <citation type="submission" date="2016-10" db="EMBL/GenBank/DDBJ databases">
        <authorList>
            <person name="de Groot N.N."/>
        </authorList>
    </citation>
    <scope>NUCLEOTIDE SEQUENCE [LARGE SCALE GENOMIC DNA]</scope>
    <source>
        <strain evidence="13">BP1-145</strain>
        <strain evidence="10">BP1-148</strain>
    </source>
</reference>
<dbReference type="Pfam" id="PF12833">
    <property type="entry name" value="HTH_18"/>
    <property type="match status" value="1"/>
</dbReference>
<dbReference type="OrthoDB" id="9797097at2"/>
<feature type="signal peptide" evidence="7">
    <location>
        <begin position="1"/>
        <end position="21"/>
    </location>
</feature>
<keyword evidence="6" id="KW-0472">Membrane</keyword>
<evidence type="ECO:0000259" key="8">
    <source>
        <dbReference type="PROSITE" id="PS01124"/>
    </source>
</evidence>
<dbReference type="RefSeq" id="WP_091815975.1">
    <property type="nucleotide sequence ID" value="NZ_FNCQ01000005.1"/>
</dbReference>
<dbReference type="Pfam" id="PF07494">
    <property type="entry name" value="Reg_prop"/>
    <property type="match status" value="4"/>
</dbReference>
<evidence type="ECO:0000256" key="5">
    <source>
        <dbReference type="PROSITE-ProRule" id="PRU00169"/>
    </source>
</evidence>
<keyword evidence="4" id="KW-0804">Transcription</keyword>
<dbReference type="InterPro" id="IPR013783">
    <property type="entry name" value="Ig-like_fold"/>
</dbReference>
<dbReference type="GO" id="GO:0000155">
    <property type="term" value="F:phosphorelay sensor kinase activity"/>
    <property type="evidence" value="ECO:0007669"/>
    <property type="project" value="TreeGrafter"/>
</dbReference>
<reference evidence="11 12" key="2">
    <citation type="submission" date="2016-10" db="EMBL/GenBank/DDBJ databases">
        <authorList>
            <person name="Varghese N."/>
            <person name="Submissions S."/>
        </authorList>
    </citation>
    <scope>NUCLEOTIDE SEQUENCE</scope>
    <source>
        <strain evidence="11">BP1-145</strain>
        <strain evidence="12">BP1-148</strain>
    </source>
</reference>
<dbReference type="Gene3D" id="1.10.10.60">
    <property type="entry name" value="Homeodomain-like"/>
    <property type="match status" value="1"/>
</dbReference>
<dbReference type="GO" id="GO:0043565">
    <property type="term" value="F:sequence-specific DNA binding"/>
    <property type="evidence" value="ECO:0007669"/>
    <property type="project" value="InterPro"/>
</dbReference>
<evidence type="ECO:0000313" key="11">
    <source>
        <dbReference type="EMBL" id="SDN74871.1"/>
    </source>
</evidence>
<dbReference type="STRING" id="645274.SAMN04487901_10520"/>
<evidence type="ECO:0000259" key="9">
    <source>
        <dbReference type="PROSITE" id="PS50110"/>
    </source>
</evidence>
<accession>A0A1H0DXZ8</accession>
<dbReference type="PRINTS" id="PR00032">
    <property type="entry name" value="HTHARAC"/>
</dbReference>
<keyword evidence="7" id="KW-0732">Signal</keyword>
<comment type="caution">
    <text evidence="5">Lacks conserved residue(s) required for the propagation of feature annotation.</text>
</comment>
<dbReference type="InterPro" id="IPR011006">
    <property type="entry name" value="CheY-like_superfamily"/>
</dbReference>
<evidence type="ECO:0000256" key="1">
    <source>
        <dbReference type="ARBA" id="ARBA00022553"/>
    </source>
</evidence>
<keyword evidence="12" id="KW-1185">Reference proteome</keyword>